<evidence type="ECO:0000313" key="3">
    <source>
        <dbReference type="EMBL" id="KAJ9694610.1"/>
    </source>
</evidence>
<dbReference type="PROSITE" id="PS51375">
    <property type="entry name" value="PPR"/>
    <property type="match status" value="5"/>
</dbReference>
<dbReference type="FunFam" id="1.25.40.10:FF:000877">
    <property type="entry name" value="Pentatricopeptide repeat-containing protein mitochondrial"/>
    <property type="match status" value="1"/>
</dbReference>
<dbReference type="SUPFAM" id="SSF48452">
    <property type="entry name" value="TPR-like"/>
    <property type="match status" value="1"/>
</dbReference>
<feature type="repeat" description="PPR" evidence="2">
    <location>
        <begin position="372"/>
        <end position="406"/>
    </location>
</feature>
<dbReference type="Gene3D" id="1.25.40.10">
    <property type="entry name" value="Tetratricopeptide repeat domain"/>
    <property type="match status" value="3"/>
</dbReference>
<dbReference type="GO" id="GO:0009451">
    <property type="term" value="P:RNA modification"/>
    <property type="evidence" value="ECO:0007669"/>
    <property type="project" value="InterPro"/>
</dbReference>
<evidence type="ECO:0008006" key="5">
    <source>
        <dbReference type="Google" id="ProtNLM"/>
    </source>
</evidence>
<dbReference type="PANTHER" id="PTHR47926">
    <property type="entry name" value="PENTATRICOPEPTIDE REPEAT-CONTAINING PROTEIN"/>
    <property type="match status" value="1"/>
</dbReference>
<evidence type="ECO:0000313" key="4">
    <source>
        <dbReference type="Proteomes" id="UP001168098"/>
    </source>
</evidence>
<comment type="caution">
    <text evidence="3">The sequence shown here is derived from an EMBL/GenBank/DDBJ whole genome shotgun (WGS) entry which is preliminary data.</text>
</comment>
<protein>
    <recommendedName>
        <fullName evidence="5">Pentatricopeptide repeat-containing protein</fullName>
    </recommendedName>
</protein>
<feature type="repeat" description="PPR" evidence="2">
    <location>
        <begin position="299"/>
        <end position="333"/>
    </location>
</feature>
<feature type="repeat" description="PPR" evidence="2">
    <location>
        <begin position="102"/>
        <end position="136"/>
    </location>
</feature>
<evidence type="ECO:0000256" key="1">
    <source>
        <dbReference type="ARBA" id="ARBA00022737"/>
    </source>
</evidence>
<dbReference type="PANTHER" id="PTHR47926:SF347">
    <property type="entry name" value="PENTATRICOPEPTIDE REPEAT-CONTAINING PROTEIN"/>
    <property type="match status" value="1"/>
</dbReference>
<dbReference type="InterPro" id="IPR002885">
    <property type="entry name" value="PPR_rpt"/>
</dbReference>
<keyword evidence="4" id="KW-1185">Reference proteome</keyword>
<gene>
    <name evidence="3" type="ORF">PVL29_010203</name>
</gene>
<proteinExistence type="predicted"/>
<dbReference type="FunFam" id="1.25.40.10:FF:000439">
    <property type="entry name" value="Pentatricopeptide repeat-containing protein mitochondrial"/>
    <property type="match status" value="1"/>
</dbReference>
<name>A0AA38ZTE6_VITRO</name>
<evidence type="ECO:0000256" key="2">
    <source>
        <dbReference type="PROSITE-ProRule" id="PRU00708"/>
    </source>
</evidence>
<reference evidence="3 4" key="1">
    <citation type="journal article" date="2023" name="BMC Biotechnol.">
        <title>Vitis rotundifolia cv Carlos genome sequencing.</title>
        <authorList>
            <person name="Huff M."/>
            <person name="Hulse-Kemp A."/>
            <person name="Scheffler B."/>
            <person name="Youngblood R."/>
            <person name="Simpson S."/>
            <person name="Babiker E."/>
            <person name="Staton M."/>
        </authorList>
    </citation>
    <scope>NUCLEOTIDE SEQUENCE [LARGE SCALE GENOMIC DNA]</scope>
    <source>
        <tissue evidence="3">Leaf</tissue>
    </source>
</reference>
<sequence length="495" mass="55304">MPHRDLYTLNSLIASHVRSGNAVAALSVFRRIHRAGSHLNSYTLTPVLAVPDPICGKQVHALAIKTGSDTPTVTKTALMDMYSKYGQLGSSVRVFEEVGFKDVVTWNTMLSSFVRHGRPEEALAVFREMQKEGVWLSEFTLCSLLKACTLLKAFQEGKQVHALVVVMGRDLVVLGTALIDFYTNVECIEEAMEIFNNLNWKKDDVMRNSLISGCVRNRRYKEAFLIMSAMRPNVVAVTSALAACSKNSDLWFGKQIHCVAIRFGFTFDTQLCNVLLDMYAKCGKILNARSLFDRMDKKDVVSWTSMIDAYGNHGHGLEALKLFKKMESEGNSILPNLVTFLAVLSACAHSGMVEQGRECFNLIQEKYNLDPGPEHYACFMDILGRAGQIEEVWCLFNNMVKNQTKPTSAVWAAILNACSHNLDVSRGEFAAKNLLELEPSKPGNYVLLSNFYAAVGRWDSVNELRSIMRKKGLVKETGNSWVAVAHCHENIQHIN</sequence>
<dbReference type="Pfam" id="PF13041">
    <property type="entry name" value="PPR_2"/>
    <property type="match status" value="2"/>
</dbReference>
<dbReference type="InterPro" id="IPR046960">
    <property type="entry name" value="PPR_At4g14850-like_plant"/>
</dbReference>
<feature type="repeat" description="PPR" evidence="2">
    <location>
        <begin position="268"/>
        <end position="298"/>
    </location>
</feature>
<feature type="repeat" description="PPR" evidence="2">
    <location>
        <begin position="5"/>
        <end position="39"/>
    </location>
</feature>
<dbReference type="Pfam" id="PF01535">
    <property type="entry name" value="PPR"/>
    <property type="match status" value="4"/>
</dbReference>
<dbReference type="EMBL" id="JARBHA010000008">
    <property type="protein sequence ID" value="KAJ9694610.1"/>
    <property type="molecule type" value="Genomic_DNA"/>
</dbReference>
<dbReference type="Proteomes" id="UP001168098">
    <property type="component" value="Unassembled WGS sequence"/>
</dbReference>
<dbReference type="GO" id="GO:0003723">
    <property type="term" value="F:RNA binding"/>
    <property type="evidence" value="ECO:0007669"/>
    <property type="project" value="InterPro"/>
</dbReference>
<dbReference type="NCBIfam" id="TIGR00756">
    <property type="entry name" value="PPR"/>
    <property type="match status" value="5"/>
</dbReference>
<keyword evidence="1" id="KW-0677">Repeat</keyword>
<accession>A0AA38ZTE6</accession>
<dbReference type="InterPro" id="IPR046848">
    <property type="entry name" value="E_motif"/>
</dbReference>
<dbReference type="AlphaFoldDB" id="A0AA38ZTE6"/>
<dbReference type="Pfam" id="PF20431">
    <property type="entry name" value="E_motif"/>
    <property type="match status" value="1"/>
</dbReference>
<dbReference type="FunFam" id="1.25.40.10:FF:000382">
    <property type="entry name" value="Pentatricopeptide repeat-containing protein"/>
    <property type="match status" value="1"/>
</dbReference>
<organism evidence="3 4">
    <name type="scientific">Vitis rotundifolia</name>
    <name type="common">Muscadine grape</name>
    <dbReference type="NCBI Taxonomy" id="103349"/>
    <lineage>
        <taxon>Eukaryota</taxon>
        <taxon>Viridiplantae</taxon>
        <taxon>Streptophyta</taxon>
        <taxon>Embryophyta</taxon>
        <taxon>Tracheophyta</taxon>
        <taxon>Spermatophyta</taxon>
        <taxon>Magnoliopsida</taxon>
        <taxon>eudicotyledons</taxon>
        <taxon>Gunneridae</taxon>
        <taxon>Pentapetalae</taxon>
        <taxon>rosids</taxon>
        <taxon>Vitales</taxon>
        <taxon>Vitaceae</taxon>
        <taxon>Viteae</taxon>
        <taxon>Vitis</taxon>
    </lineage>
</organism>
<dbReference type="InterPro" id="IPR011990">
    <property type="entry name" value="TPR-like_helical_dom_sf"/>
</dbReference>